<sequence length="98" mass="10728">MTGASSLPPVVAAVTPVKGMKTVRQGSDMYRVLAALHELPGVPMTTQELADETGLVLKRCSGYAYYLCQMGLIQSRSTTGVRGQGRRYEYWAGERSDR</sequence>
<keyword evidence="2" id="KW-1185">Reference proteome</keyword>
<comment type="caution">
    <text evidence="1">The sequence shown here is derived from an EMBL/GenBank/DDBJ whole genome shotgun (WGS) entry which is preliminary data.</text>
</comment>
<proteinExistence type="predicted"/>
<accession>A0ABW1ZT32</accession>
<protein>
    <recommendedName>
        <fullName evidence="3">HTH iclR-type domain-containing protein</fullName>
    </recommendedName>
</protein>
<dbReference type="SUPFAM" id="SSF46785">
    <property type="entry name" value="Winged helix' DNA-binding domain"/>
    <property type="match status" value="1"/>
</dbReference>
<dbReference type="Proteomes" id="UP001596317">
    <property type="component" value="Unassembled WGS sequence"/>
</dbReference>
<evidence type="ECO:0008006" key="3">
    <source>
        <dbReference type="Google" id="ProtNLM"/>
    </source>
</evidence>
<organism evidence="1 2">
    <name type="scientific">Deinococcus multiflagellatus</name>
    <dbReference type="NCBI Taxonomy" id="1656887"/>
    <lineage>
        <taxon>Bacteria</taxon>
        <taxon>Thermotogati</taxon>
        <taxon>Deinococcota</taxon>
        <taxon>Deinococci</taxon>
        <taxon>Deinococcales</taxon>
        <taxon>Deinococcaceae</taxon>
        <taxon>Deinococcus</taxon>
    </lineage>
</organism>
<evidence type="ECO:0000313" key="1">
    <source>
        <dbReference type="EMBL" id="MFC6662899.1"/>
    </source>
</evidence>
<dbReference type="EMBL" id="JBHSWB010000002">
    <property type="protein sequence ID" value="MFC6662899.1"/>
    <property type="molecule type" value="Genomic_DNA"/>
</dbReference>
<gene>
    <name evidence="1" type="ORF">ACFP90_22920</name>
</gene>
<reference evidence="2" key="1">
    <citation type="journal article" date="2019" name="Int. J. Syst. Evol. Microbiol.">
        <title>The Global Catalogue of Microorganisms (GCM) 10K type strain sequencing project: providing services to taxonomists for standard genome sequencing and annotation.</title>
        <authorList>
            <consortium name="The Broad Institute Genomics Platform"/>
            <consortium name="The Broad Institute Genome Sequencing Center for Infectious Disease"/>
            <person name="Wu L."/>
            <person name="Ma J."/>
        </authorList>
    </citation>
    <scope>NUCLEOTIDE SEQUENCE [LARGE SCALE GENOMIC DNA]</scope>
    <source>
        <strain evidence="2">CCUG 63830</strain>
    </source>
</reference>
<dbReference type="InterPro" id="IPR036390">
    <property type="entry name" value="WH_DNA-bd_sf"/>
</dbReference>
<evidence type="ECO:0000313" key="2">
    <source>
        <dbReference type="Proteomes" id="UP001596317"/>
    </source>
</evidence>
<name>A0ABW1ZT32_9DEIO</name>
<dbReference type="RefSeq" id="WP_224611819.1">
    <property type="nucleotide sequence ID" value="NZ_JAIQXV010000020.1"/>
</dbReference>